<evidence type="ECO:0000256" key="1">
    <source>
        <dbReference type="SAM" id="MobiDB-lite"/>
    </source>
</evidence>
<feature type="region of interest" description="Disordered" evidence="1">
    <location>
        <begin position="1"/>
        <end position="27"/>
    </location>
</feature>
<reference evidence="2 3" key="1">
    <citation type="submission" date="2013-12" db="EMBL/GenBank/DDBJ databases">
        <authorList>
            <consortium name="DOE Joint Genome Institute"/>
            <person name="Muyzer G."/>
            <person name="Huntemann M."/>
            <person name="Han J."/>
            <person name="Chen A."/>
            <person name="Kyrpides N."/>
            <person name="Mavromatis K."/>
            <person name="Markowitz V."/>
            <person name="Palaniappan K."/>
            <person name="Ivanova N."/>
            <person name="Schaumberg A."/>
            <person name="Pati A."/>
            <person name="Liolios K."/>
            <person name="Nordberg H.P."/>
            <person name="Cantor M.N."/>
            <person name="Hua S.X."/>
            <person name="Woyke T."/>
        </authorList>
    </citation>
    <scope>NUCLEOTIDE SEQUENCE [LARGE SCALE GENOMIC DNA]</scope>
    <source>
        <strain evidence="2 3">ARh 1</strain>
    </source>
</reference>
<protein>
    <submittedName>
        <fullName evidence="2">Uncharacterized protein</fullName>
    </submittedName>
</protein>
<dbReference type="Proteomes" id="UP000005289">
    <property type="component" value="Chromosome"/>
</dbReference>
<sequence>MNIAPQSFDGRIRPHNAGSPAVWSGGGAAYDEVSRSKLDPERRERFKTDFVAFHERFADELGICVPRDYSVVHGTRH</sequence>
<dbReference type="EMBL" id="CP007029">
    <property type="protein sequence ID" value="AHF00049.1"/>
    <property type="molecule type" value="Genomic_DNA"/>
</dbReference>
<organism evidence="2 3">
    <name type="scientific">Thioalkalivibrio paradoxus ARh 1</name>
    <dbReference type="NCBI Taxonomy" id="713585"/>
    <lineage>
        <taxon>Bacteria</taxon>
        <taxon>Pseudomonadati</taxon>
        <taxon>Pseudomonadota</taxon>
        <taxon>Gammaproteobacteria</taxon>
        <taxon>Chromatiales</taxon>
        <taxon>Ectothiorhodospiraceae</taxon>
        <taxon>Thioalkalivibrio</taxon>
    </lineage>
</organism>
<gene>
    <name evidence="2" type="ORF">THITH_07795</name>
</gene>
<evidence type="ECO:0000313" key="2">
    <source>
        <dbReference type="EMBL" id="AHF00049.1"/>
    </source>
</evidence>
<dbReference type="STRING" id="713585.THITH_07795"/>
<proteinExistence type="predicted"/>
<keyword evidence="3" id="KW-1185">Reference proteome</keyword>
<accession>W0DST4</accession>
<dbReference type="HOGENOM" id="CLU_2636952_0_0_6"/>
<evidence type="ECO:0000313" key="3">
    <source>
        <dbReference type="Proteomes" id="UP000005289"/>
    </source>
</evidence>
<dbReference type="OrthoDB" id="9795634at2"/>
<name>W0DST4_9GAMM</name>
<dbReference type="KEGG" id="tti:THITH_07795"/>
<dbReference type="AlphaFoldDB" id="W0DST4"/>
<dbReference type="RefSeq" id="WP_006747690.1">
    <property type="nucleotide sequence ID" value="NZ_CP007029.1"/>
</dbReference>